<organism evidence="2 3">
    <name type="scientific">Meloidogyne hapla</name>
    <name type="common">Root-knot nematode worm</name>
    <dbReference type="NCBI Taxonomy" id="6305"/>
    <lineage>
        <taxon>Eukaryota</taxon>
        <taxon>Metazoa</taxon>
        <taxon>Ecdysozoa</taxon>
        <taxon>Nematoda</taxon>
        <taxon>Chromadorea</taxon>
        <taxon>Rhabditida</taxon>
        <taxon>Tylenchina</taxon>
        <taxon>Tylenchomorpha</taxon>
        <taxon>Tylenchoidea</taxon>
        <taxon>Meloidogynidae</taxon>
        <taxon>Meloidogyninae</taxon>
        <taxon>Meloidogyne</taxon>
    </lineage>
</organism>
<name>A0A1I8BNC5_MELHA</name>
<evidence type="ECO:0000256" key="1">
    <source>
        <dbReference type="SAM" id="MobiDB-lite"/>
    </source>
</evidence>
<proteinExistence type="predicted"/>
<sequence length="155" mass="18364">MSEPLQKSEQINSTVWLDKVPVESFINEKEVLEERRALLWSEEEKGEKLKEEESLIEEKPWWKTTKTEKEFLISEKSEKEKLEENGPELIEKIFVEDKDEGRKLNEEEERDEETDEQSSTHTVIQRPEVLIEEAVDITPLMDRAYSLQGEEVKKE</sequence>
<feature type="compositionally biased region" description="Basic and acidic residues" evidence="1">
    <location>
        <begin position="95"/>
        <end position="105"/>
    </location>
</feature>
<dbReference type="Proteomes" id="UP000095281">
    <property type="component" value="Unplaced"/>
</dbReference>
<accession>A0A1I8BNC5</accession>
<keyword evidence="2" id="KW-1185">Reference proteome</keyword>
<protein>
    <submittedName>
        <fullName evidence="3">Uncharacterized protein</fullName>
    </submittedName>
</protein>
<evidence type="ECO:0000313" key="2">
    <source>
        <dbReference type="Proteomes" id="UP000095281"/>
    </source>
</evidence>
<reference evidence="3" key="1">
    <citation type="submission" date="2016-11" db="UniProtKB">
        <authorList>
            <consortium name="WormBaseParasite"/>
        </authorList>
    </citation>
    <scope>IDENTIFICATION</scope>
</reference>
<dbReference type="WBParaSite" id="MhA1_Contig333.frz3.gene2">
    <property type="protein sequence ID" value="MhA1_Contig333.frz3.gene2"/>
    <property type="gene ID" value="MhA1_Contig333.frz3.gene2"/>
</dbReference>
<evidence type="ECO:0000313" key="3">
    <source>
        <dbReference type="WBParaSite" id="MhA1_Contig333.frz3.gene2"/>
    </source>
</evidence>
<dbReference type="AlphaFoldDB" id="A0A1I8BNC5"/>
<feature type="region of interest" description="Disordered" evidence="1">
    <location>
        <begin position="95"/>
        <end position="127"/>
    </location>
</feature>
<feature type="compositionally biased region" description="Acidic residues" evidence="1">
    <location>
        <begin position="106"/>
        <end position="116"/>
    </location>
</feature>